<dbReference type="Proteomes" id="UP001054889">
    <property type="component" value="Unassembled WGS sequence"/>
</dbReference>
<comment type="caution">
    <text evidence="2">The sequence shown here is derived from an EMBL/GenBank/DDBJ whole genome shotgun (WGS) entry which is preliminary data.</text>
</comment>
<proteinExistence type="predicted"/>
<keyword evidence="3" id="KW-1185">Reference proteome</keyword>
<protein>
    <submittedName>
        <fullName evidence="2">Uncharacterized protein</fullName>
    </submittedName>
</protein>
<feature type="region of interest" description="Disordered" evidence="1">
    <location>
        <begin position="1"/>
        <end position="31"/>
    </location>
</feature>
<name>A0AAV5EFR9_ELECO</name>
<dbReference type="EMBL" id="BQKI01000075">
    <property type="protein sequence ID" value="GJN21969.1"/>
    <property type="molecule type" value="Genomic_DNA"/>
</dbReference>
<reference evidence="2" key="1">
    <citation type="journal article" date="2018" name="DNA Res.">
        <title>Multiple hybrid de novo genome assembly of finger millet, an orphan allotetraploid crop.</title>
        <authorList>
            <person name="Hatakeyama M."/>
            <person name="Aluri S."/>
            <person name="Balachadran M.T."/>
            <person name="Sivarajan S.R."/>
            <person name="Patrignani A."/>
            <person name="Gruter S."/>
            <person name="Poveda L."/>
            <person name="Shimizu-Inatsugi R."/>
            <person name="Baeten J."/>
            <person name="Francoijs K.J."/>
            <person name="Nataraja K.N."/>
            <person name="Reddy Y.A.N."/>
            <person name="Phadnis S."/>
            <person name="Ravikumar R.L."/>
            <person name="Schlapbach R."/>
            <person name="Sreeman S.M."/>
            <person name="Shimizu K.K."/>
        </authorList>
    </citation>
    <scope>NUCLEOTIDE SEQUENCE</scope>
</reference>
<gene>
    <name evidence="2" type="primary">gb09493</name>
    <name evidence="2" type="ORF">PR202_gb09493</name>
</gene>
<evidence type="ECO:0000313" key="2">
    <source>
        <dbReference type="EMBL" id="GJN21969.1"/>
    </source>
</evidence>
<sequence>MKAHAGSRKKKTTRTKSPEFHESMSSMVDTRPEFNSSVVRIRPNKDGLVPKFNEPMFSVVETKLKEESGSGKRKKELVVRLSEEILEYMVKEPYGPPYQRRPIHDFEMMEIQERIIAEDEAARAARDNVLRQYKDRGYAEMLLEVTDDEE</sequence>
<feature type="compositionally biased region" description="Basic residues" evidence="1">
    <location>
        <begin position="1"/>
        <end position="14"/>
    </location>
</feature>
<reference evidence="2" key="2">
    <citation type="submission" date="2021-12" db="EMBL/GenBank/DDBJ databases">
        <title>Resequencing data analysis of finger millet.</title>
        <authorList>
            <person name="Hatakeyama M."/>
            <person name="Aluri S."/>
            <person name="Balachadran M.T."/>
            <person name="Sivarajan S.R."/>
            <person name="Poveda L."/>
            <person name="Shimizu-Inatsugi R."/>
            <person name="Schlapbach R."/>
            <person name="Sreeman S.M."/>
            <person name="Shimizu K.K."/>
        </authorList>
    </citation>
    <scope>NUCLEOTIDE SEQUENCE</scope>
</reference>
<dbReference type="AlphaFoldDB" id="A0AAV5EFR9"/>
<evidence type="ECO:0000313" key="3">
    <source>
        <dbReference type="Proteomes" id="UP001054889"/>
    </source>
</evidence>
<organism evidence="2 3">
    <name type="scientific">Eleusine coracana subsp. coracana</name>
    <dbReference type="NCBI Taxonomy" id="191504"/>
    <lineage>
        <taxon>Eukaryota</taxon>
        <taxon>Viridiplantae</taxon>
        <taxon>Streptophyta</taxon>
        <taxon>Embryophyta</taxon>
        <taxon>Tracheophyta</taxon>
        <taxon>Spermatophyta</taxon>
        <taxon>Magnoliopsida</taxon>
        <taxon>Liliopsida</taxon>
        <taxon>Poales</taxon>
        <taxon>Poaceae</taxon>
        <taxon>PACMAD clade</taxon>
        <taxon>Chloridoideae</taxon>
        <taxon>Cynodonteae</taxon>
        <taxon>Eleusininae</taxon>
        <taxon>Eleusine</taxon>
    </lineage>
</organism>
<evidence type="ECO:0000256" key="1">
    <source>
        <dbReference type="SAM" id="MobiDB-lite"/>
    </source>
</evidence>
<accession>A0AAV5EFR9</accession>